<evidence type="ECO:0000313" key="9">
    <source>
        <dbReference type="EMBL" id="QOT82035.1"/>
    </source>
</evidence>
<geneLocation type="plasmid" evidence="9 10">
    <name>pRK1-2</name>
</geneLocation>
<dbReference type="PROSITE" id="PS51318">
    <property type="entry name" value="TAT"/>
    <property type="match status" value="1"/>
</dbReference>
<keyword evidence="2 7" id="KW-0285">Flavoprotein</keyword>
<feature type="binding site" evidence="7">
    <location>
        <position position="177"/>
    </location>
    <ligand>
        <name>FMN</name>
        <dbReference type="ChEBI" id="CHEBI:58210"/>
    </ligand>
</feature>
<evidence type="ECO:0000256" key="3">
    <source>
        <dbReference type="ARBA" id="ARBA00022643"/>
    </source>
</evidence>
<feature type="domain" description="FMN hydroxy acid dehydrogenase" evidence="8">
    <location>
        <begin position="46"/>
        <end position="398"/>
    </location>
</feature>
<protein>
    <submittedName>
        <fullName evidence="9">Alpha-hydroxy-acid oxidizing protein</fullName>
    </submittedName>
</protein>
<comment type="cofactor">
    <cofactor evidence="1">
        <name>FMN</name>
        <dbReference type="ChEBI" id="CHEBI:58210"/>
    </cofactor>
</comment>
<comment type="similarity">
    <text evidence="5">Belongs to the FMN-dependent alpha-hydroxy acid dehydrogenase family.</text>
</comment>
<feature type="binding site" evidence="7">
    <location>
        <position position="269"/>
    </location>
    <ligand>
        <name>FMN</name>
        <dbReference type="ChEBI" id="CHEBI:58210"/>
    </ligand>
</feature>
<organism evidence="9 10">
    <name type="scientific">Cupriavidus basilensis</name>
    <dbReference type="NCBI Taxonomy" id="68895"/>
    <lineage>
        <taxon>Bacteria</taxon>
        <taxon>Pseudomonadati</taxon>
        <taxon>Pseudomonadota</taxon>
        <taxon>Betaproteobacteria</taxon>
        <taxon>Burkholderiales</taxon>
        <taxon>Burkholderiaceae</taxon>
        <taxon>Cupriavidus</taxon>
    </lineage>
</organism>
<feature type="binding site" evidence="7">
    <location>
        <position position="179"/>
    </location>
    <ligand>
        <name>glyoxylate</name>
        <dbReference type="ChEBI" id="CHEBI:36655"/>
    </ligand>
</feature>
<feature type="binding site" evidence="7">
    <location>
        <position position="291"/>
    </location>
    <ligand>
        <name>FMN</name>
        <dbReference type="ChEBI" id="CHEBI:58210"/>
    </ligand>
</feature>
<reference evidence="9 10" key="1">
    <citation type="submission" date="2020-10" db="EMBL/GenBank/DDBJ databases">
        <title>Complete genome sequence of Cupriavidus basilensis CCUG 49340T.</title>
        <authorList>
            <person name="Salva-Serra F."/>
            <person name="Donoso R.A."/>
            <person name="Cho K.H."/>
            <person name="Yoo J.A."/>
            <person name="Lee K."/>
            <person name="Yoon S.-H."/>
            <person name="Perez-Pantoja D."/>
            <person name="Moore E.R.B."/>
        </authorList>
    </citation>
    <scope>NUCLEOTIDE SEQUENCE [LARGE SCALE GENOMIC DNA]</scope>
    <source>
        <strain evidence="10">CCUG 49340</strain>
        <plasmid evidence="9 10">pRK1-2</plasmid>
    </source>
</reference>
<evidence type="ECO:0000259" key="8">
    <source>
        <dbReference type="PROSITE" id="PS51349"/>
    </source>
</evidence>
<feature type="binding site" evidence="7">
    <location>
        <begin position="324"/>
        <end position="328"/>
    </location>
    <ligand>
        <name>FMN</name>
        <dbReference type="ChEBI" id="CHEBI:58210"/>
    </ligand>
</feature>
<feature type="binding site" evidence="7">
    <location>
        <position position="205"/>
    </location>
    <ligand>
        <name>FMN</name>
        <dbReference type="ChEBI" id="CHEBI:58210"/>
    </ligand>
</feature>
<dbReference type="InterPro" id="IPR006311">
    <property type="entry name" value="TAT_signal"/>
</dbReference>
<gene>
    <name evidence="9" type="ORF">F7R26_037690</name>
</gene>
<dbReference type="InterPro" id="IPR012133">
    <property type="entry name" value="Alpha-hydoxy_acid_DH_FMN"/>
</dbReference>
<keyword evidence="3 7" id="KW-0288">FMN</keyword>
<feature type="binding site" evidence="7">
    <location>
        <position position="293"/>
    </location>
    <ligand>
        <name>glyoxylate</name>
        <dbReference type="ChEBI" id="CHEBI:36655"/>
    </ligand>
</feature>
<sequence length="404" mass="42658">MHQSRRNLLRSAGAGLALAAAGASKVQATAKPRAECATVVPAAARNRKLDIISLDRLENQAKQVTTSGAYVFIAEAARDEWTLRENRRAFCDYPILMHRLAGVAAKDIDLGIDLLGHRLPYPIIAAPAKAHTFVHPGGEVAMAAGVGLARTLCQSLGAASKPLEAIVGATKGPKWFQLYVNADVGVTRELLLRARQAEYIANSITADASGPGISDTFVSLGSPFPPNFTFGNHDPRYGGRGDFADQKVGLTPDDIGFVRSVTGLPVVVKGILPAQDADTAIKAGASTIQVSNHGGRRLDGVPVSIGVLQEVVGVVKGRVPVILDSGIRRGIDVFRVLTLWVQVVAVGRPMMYGLALGGSMGVQSVFDQLRDEMRSTMLLAGARSVSELSPNYLRPGPAPAAHLV</sequence>
<dbReference type="Pfam" id="PF01070">
    <property type="entry name" value="FMN_dh"/>
    <property type="match status" value="1"/>
</dbReference>
<dbReference type="InterPro" id="IPR000262">
    <property type="entry name" value="FMN-dep_DH"/>
</dbReference>
<proteinExistence type="inferred from homology"/>
<feature type="binding site" evidence="7">
    <location>
        <position position="296"/>
    </location>
    <ligand>
        <name>glyoxylate</name>
        <dbReference type="ChEBI" id="CHEBI:36655"/>
    </ligand>
</feature>
<evidence type="ECO:0000256" key="5">
    <source>
        <dbReference type="ARBA" id="ARBA00024042"/>
    </source>
</evidence>
<feature type="active site" description="Proton acceptor" evidence="6">
    <location>
        <position position="293"/>
    </location>
</feature>
<dbReference type="EMBL" id="CP062806">
    <property type="protein sequence ID" value="QOT82035.1"/>
    <property type="molecule type" value="Genomic_DNA"/>
</dbReference>
<dbReference type="Proteomes" id="UP000397656">
    <property type="component" value="Plasmid pRK1-2"/>
</dbReference>
<dbReference type="Gene3D" id="3.20.20.70">
    <property type="entry name" value="Aldolase class I"/>
    <property type="match status" value="1"/>
</dbReference>
<evidence type="ECO:0000256" key="6">
    <source>
        <dbReference type="PIRSR" id="PIRSR000138-1"/>
    </source>
</evidence>
<keyword evidence="9" id="KW-0614">Plasmid</keyword>
<dbReference type="GO" id="GO:0016491">
    <property type="term" value="F:oxidoreductase activity"/>
    <property type="evidence" value="ECO:0007669"/>
    <property type="project" value="UniProtKB-KW"/>
</dbReference>
<dbReference type="GO" id="GO:0010181">
    <property type="term" value="F:FMN binding"/>
    <property type="evidence" value="ECO:0007669"/>
    <property type="project" value="InterPro"/>
</dbReference>
<dbReference type="PROSITE" id="PS51349">
    <property type="entry name" value="FMN_HYDROXY_ACID_DH_2"/>
    <property type="match status" value="1"/>
</dbReference>
<dbReference type="InterPro" id="IPR037396">
    <property type="entry name" value="FMN_HAD"/>
</dbReference>
<evidence type="ECO:0000256" key="4">
    <source>
        <dbReference type="ARBA" id="ARBA00023002"/>
    </source>
</evidence>
<accession>A0A643FP15</accession>
<evidence type="ECO:0000256" key="2">
    <source>
        <dbReference type="ARBA" id="ARBA00022630"/>
    </source>
</evidence>
<dbReference type="AlphaFoldDB" id="A0A643FP15"/>
<dbReference type="PIRSF" id="PIRSF000138">
    <property type="entry name" value="Al-hdrx_acd_dh"/>
    <property type="match status" value="1"/>
</dbReference>
<evidence type="ECO:0000256" key="7">
    <source>
        <dbReference type="PIRSR" id="PIRSR000138-2"/>
    </source>
</evidence>
<name>A0A643FP15_9BURK</name>
<dbReference type="SUPFAM" id="SSF51395">
    <property type="entry name" value="FMN-linked oxidoreductases"/>
    <property type="match status" value="1"/>
</dbReference>
<dbReference type="PANTHER" id="PTHR10578">
    <property type="entry name" value="S -2-HYDROXY-ACID OXIDASE-RELATED"/>
    <property type="match status" value="1"/>
</dbReference>
<evidence type="ECO:0000256" key="1">
    <source>
        <dbReference type="ARBA" id="ARBA00001917"/>
    </source>
</evidence>
<dbReference type="InterPro" id="IPR013785">
    <property type="entry name" value="Aldolase_TIM"/>
</dbReference>
<dbReference type="GeneID" id="98406707"/>
<dbReference type="RefSeq" id="WP_150991995.1">
    <property type="nucleotide sequence ID" value="NZ_CP062806.1"/>
</dbReference>
<keyword evidence="4" id="KW-0560">Oxidoreductase</keyword>
<evidence type="ECO:0000313" key="10">
    <source>
        <dbReference type="Proteomes" id="UP000397656"/>
    </source>
</evidence>
<dbReference type="PANTHER" id="PTHR10578:SF107">
    <property type="entry name" value="2-HYDROXYACID OXIDASE 1"/>
    <property type="match status" value="1"/>
</dbReference>
<feature type="binding site" evidence="7">
    <location>
        <begin position="347"/>
        <end position="348"/>
    </location>
    <ligand>
        <name>FMN</name>
        <dbReference type="ChEBI" id="CHEBI:58210"/>
    </ligand>
</feature>